<reference evidence="1 2" key="1">
    <citation type="submission" date="2019-08" db="EMBL/GenBank/DDBJ databases">
        <authorList>
            <person name="Shi S."/>
        </authorList>
    </citation>
    <scope>NUCLEOTIDE SEQUENCE [LARGE SCALE GENOMIC DNA]</scope>
    <source>
        <strain evidence="1 2">GY10130</strain>
    </source>
</reference>
<evidence type="ECO:0000313" key="1">
    <source>
        <dbReference type="EMBL" id="TXK30862.1"/>
    </source>
</evidence>
<dbReference type="Proteomes" id="UP000321926">
    <property type="component" value="Unassembled WGS sequence"/>
</dbReference>
<dbReference type="AlphaFoldDB" id="A0A5C8J462"/>
<proteinExistence type="predicted"/>
<comment type="caution">
    <text evidence="1">The sequence shown here is derived from an EMBL/GenBank/DDBJ whole genome shotgun (WGS) entry which is preliminary data.</text>
</comment>
<sequence length="78" mass="9258">MSGWGYEIGQEGFGIKYRDEDDIERVRGFAEKLPFMTYIGELSDEDDDGEYYDCIYYVDNTTFKSYRRKEKIRVALEA</sequence>
<accession>A0A5C8J462</accession>
<evidence type="ECO:0000313" key="2">
    <source>
        <dbReference type="Proteomes" id="UP000321926"/>
    </source>
</evidence>
<dbReference type="RefSeq" id="WP_147923585.1">
    <property type="nucleotide sequence ID" value="NZ_VRTY01000104.1"/>
</dbReference>
<organism evidence="1 2">
    <name type="scientific">Pontibacter qinzhouensis</name>
    <dbReference type="NCBI Taxonomy" id="2603253"/>
    <lineage>
        <taxon>Bacteria</taxon>
        <taxon>Pseudomonadati</taxon>
        <taxon>Bacteroidota</taxon>
        <taxon>Cytophagia</taxon>
        <taxon>Cytophagales</taxon>
        <taxon>Hymenobacteraceae</taxon>
        <taxon>Pontibacter</taxon>
    </lineage>
</organism>
<gene>
    <name evidence="1" type="ORF">FVR03_20185</name>
</gene>
<dbReference type="EMBL" id="VRTY01000104">
    <property type="protein sequence ID" value="TXK30862.1"/>
    <property type="molecule type" value="Genomic_DNA"/>
</dbReference>
<protein>
    <submittedName>
        <fullName evidence="1">Uncharacterized protein</fullName>
    </submittedName>
</protein>
<keyword evidence="2" id="KW-1185">Reference proteome</keyword>
<name>A0A5C8J462_9BACT</name>